<keyword evidence="2" id="KW-1185">Reference proteome</keyword>
<evidence type="ECO:0000313" key="2">
    <source>
        <dbReference type="Proteomes" id="UP000008854"/>
    </source>
</evidence>
<dbReference type="FunCoup" id="A0A5K4FBN8">
    <property type="interactions" value="1395"/>
</dbReference>
<dbReference type="PANTHER" id="PTHR10826:SF1">
    <property type="entry name" value="COMPLEMENT COMPONENT 1 Q SUBCOMPONENT-BINDING PROTEIN, MITOCHONDRIAL"/>
    <property type="match status" value="1"/>
</dbReference>
<dbReference type="InterPro" id="IPR003428">
    <property type="entry name" value="MAM33"/>
</dbReference>
<dbReference type="Gene3D" id="3.10.280.10">
    <property type="entry name" value="Mitochondrial glycoprotein"/>
    <property type="match status" value="1"/>
</dbReference>
<comment type="similarity">
    <text evidence="1">Belongs to the MAM33 family.</text>
</comment>
<proteinExistence type="inferred from homology"/>
<name>A0A5K4FBN8_SCHMA</name>
<dbReference type="GO" id="GO:0005759">
    <property type="term" value="C:mitochondrial matrix"/>
    <property type="evidence" value="ECO:0007669"/>
    <property type="project" value="InterPro"/>
</dbReference>
<dbReference type="InterPro" id="IPR036561">
    <property type="entry name" value="MAM33_sf"/>
</dbReference>
<dbReference type="STRING" id="6183.A0A5K4FBN8"/>
<dbReference type="AlphaFoldDB" id="A0A5K4FBN8"/>
<dbReference type="WBParaSite" id="Smp_331870.1">
    <property type="protein sequence ID" value="Smp_331870.1"/>
    <property type="gene ID" value="Smp_331870"/>
</dbReference>
<protein>
    <submittedName>
        <fullName evidence="3">Complement component 1 Q subcomponent-binding protein, mitochondrial</fullName>
    </submittedName>
</protein>
<dbReference type="InParanoid" id="A0A5K4FBN8"/>
<accession>A0A5K4FBN8</accession>
<dbReference type="Pfam" id="PF02330">
    <property type="entry name" value="MAM33"/>
    <property type="match status" value="1"/>
</dbReference>
<evidence type="ECO:0000313" key="3">
    <source>
        <dbReference type="WBParaSite" id="Smp_331870.1"/>
    </source>
</evidence>
<organism evidence="2 3">
    <name type="scientific">Schistosoma mansoni</name>
    <name type="common">Blood fluke</name>
    <dbReference type="NCBI Taxonomy" id="6183"/>
    <lineage>
        <taxon>Eukaryota</taxon>
        <taxon>Metazoa</taxon>
        <taxon>Spiralia</taxon>
        <taxon>Lophotrochozoa</taxon>
        <taxon>Platyhelminthes</taxon>
        <taxon>Trematoda</taxon>
        <taxon>Digenea</taxon>
        <taxon>Strigeidida</taxon>
        <taxon>Schistosomatoidea</taxon>
        <taxon>Schistosomatidae</taxon>
        <taxon>Schistosoma</taxon>
    </lineage>
</organism>
<evidence type="ECO:0000256" key="1">
    <source>
        <dbReference type="ARBA" id="ARBA00005457"/>
    </source>
</evidence>
<reference evidence="3" key="2">
    <citation type="submission" date="2019-11" db="UniProtKB">
        <authorList>
            <consortium name="WormBaseParasite"/>
        </authorList>
    </citation>
    <scope>IDENTIFICATION</scope>
    <source>
        <strain evidence="3">Puerto Rican</strain>
    </source>
</reference>
<dbReference type="SUPFAM" id="SSF54529">
    <property type="entry name" value="Mitochondrial glycoprotein MAM33-like"/>
    <property type="match status" value="1"/>
</dbReference>
<dbReference type="Proteomes" id="UP000008854">
    <property type="component" value="Unassembled WGS sequence"/>
</dbReference>
<sequence length="239" mass="27085">MSRLVARVLLGARLTFANKGTQVLSKPSTTKHLTTSTWFSSSQVDRQLNQFLTNEIKQEKANAFFCNPPEGFKVVKTDGCDIVIRKEYQDGVSVDVEINLAGSVSPSIPEDDVSAPEKMEDDAPLEAHPDLRIKLTKPSGRSLVFNCSLPGHDADKQLSEDESNNLPTYSVDSVEVERIPGYFVYTDLFDDDMYNHTMQLLVERGLNADFQQELQNFCTSEEHKLYLRFLDEFQNYCKE</sequence>
<reference evidence="2" key="1">
    <citation type="journal article" date="2012" name="PLoS Negl. Trop. Dis.">
        <title>A systematically improved high quality genome and transcriptome of the human blood fluke Schistosoma mansoni.</title>
        <authorList>
            <person name="Protasio A.V."/>
            <person name="Tsai I.J."/>
            <person name="Babbage A."/>
            <person name="Nichol S."/>
            <person name="Hunt M."/>
            <person name="Aslett M.A."/>
            <person name="De Silva N."/>
            <person name="Velarde G.S."/>
            <person name="Anderson T.J."/>
            <person name="Clark R.C."/>
            <person name="Davidson C."/>
            <person name="Dillon G.P."/>
            <person name="Holroyd N.E."/>
            <person name="LoVerde P.T."/>
            <person name="Lloyd C."/>
            <person name="McQuillan J."/>
            <person name="Oliveira G."/>
            <person name="Otto T.D."/>
            <person name="Parker-Manuel S.J."/>
            <person name="Quail M.A."/>
            <person name="Wilson R.A."/>
            <person name="Zerlotini A."/>
            <person name="Dunne D.W."/>
            <person name="Berriman M."/>
        </authorList>
    </citation>
    <scope>NUCLEOTIDE SEQUENCE [LARGE SCALE GENOMIC DNA]</scope>
    <source>
        <strain evidence="2">Puerto Rican</strain>
    </source>
</reference>
<dbReference type="GO" id="GO:0042256">
    <property type="term" value="P:cytosolic ribosome assembly"/>
    <property type="evidence" value="ECO:0007669"/>
    <property type="project" value="TreeGrafter"/>
</dbReference>
<dbReference type="PANTHER" id="PTHR10826">
    <property type="entry name" value="COMPLEMENT COMPONENT 1"/>
    <property type="match status" value="1"/>
</dbReference>